<dbReference type="EMBL" id="SDPL01000013">
    <property type="protein sequence ID" value="RXZ51586.1"/>
    <property type="molecule type" value="Genomic_DNA"/>
</dbReference>
<evidence type="ECO:0000256" key="1">
    <source>
        <dbReference type="ARBA" id="ARBA00004651"/>
    </source>
</evidence>
<dbReference type="InterPro" id="IPR022791">
    <property type="entry name" value="L-PG_synthase/AglD"/>
</dbReference>
<feature type="transmembrane region" description="Helical" evidence="7">
    <location>
        <begin position="92"/>
        <end position="112"/>
    </location>
</feature>
<evidence type="ECO:0000256" key="6">
    <source>
        <dbReference type="SAM" id="MobiDB-lite"/>
    </source>
</evidence>
<feature type="region of interest" description="Disordered" evidence="6">
    <location>
        <begin position="306"/>
        <end position="327"/>
    </location>
</feature>
<dbReference type="OrthoDB" id="6057470at2"/>
<gene>
    <name evidence="8" type="ORF">ESO86_01800</name>
</gene>
<evidence type="ECO:0000313" key="9">
    <source>
        <dbReference type="Proteomes" id="UP000292881"/>
    </source>
</evidence>
<accession>A0A4Q2JWH5</accession>
<comment type="subcellular location">
    <subcellularLocation>
        <location evidence="1">Cell membrane</location>
        <topology evidence="1">Multi-pass membrane protein</topology>
    </subcellularLocation>
</comment>
<evidence type="ECO:0000256" key="7">
    <source>
        <dbReference type="SAM" id="Phobius"/>
    </source>
</evidence>
<feature type="transmembrane region" description="Helical" evidence="7">
    <location>
        <begin position="12"/>
        <end position="31"/>
    </location>
</feature>
<keyword evidence="9" id="KW-1185">Reference proteome</keyword>
<comment type="caution">
    <text evidence="8">The sequence shown here is derived from an EMBL/GenBank/DDBJ whole genome shotgun (WGS) entry which is preliminary data.</text>
</comment>
<keyword evidence="2" id="KW-1003">Cell membrane</keyword>
<feature type="transmembrane region" description="Helical" evidence="7">
    <location>
        <begin position="227"/>
        <end position="251"/>
    </location>
</feature>
<feature type="transmembrane region" description="Helical" evidence="7">
    <location>
        <begin position="43"/>
        <end position="71"/>
    </location>
</feature>
<evidence type="ECO:0000256" key="2">
    <source>
        <dbReference type="ARBA" id="ARBA00022475"/>
    </source>
</evidence>
<dbReference type="AlphaFoldDB" id="A0A4Q2JWH5"/>
<dbReference type="GO" id="GO:0005886">
    <property type="term" value="C:plasma membrane"/>
    <property type="evidence" value="ECO:0007669"/>
    <property type="project" value="UniProtKB-SubCell"/>
</dbReference>
<feature type="transmembrane region" description="Helical" evidence="7">
    <location>
        <begin position="149"/>
        <end position="169"/>
    </location>
</feature>
<sequence>MSTLSRYRKPLQYAFALVALAAIVWIVAANWDAFSTAVLGMEPWWLLGSLAAGAVAVVCSMLAWRSIVIAFGHRVSRADASRIIFISQIGKYIPGGVWPIVAGTALGIRAGIPGPITAATILVQLLVSVATGSVASIGVLFAFPQLQEFAWLVWAAAALGILLLLPPVMERWLRWGFRLIRRSSTLPESIGAASLGVATLWSFASWAAFGLHLWCVVSATVGPDPELILLSVSAFAFAWVVGFLFIIAPAGAGVRELVLGVVLASSVGSAALLGIVIVSRMMLLVVDLAMFGGALVSARRTAGGDPAALPDGLRPDGPDEAAGAPAD</sequence>
<feature type="transmembrane region" description="Helical" evidence="7">
    <location>
        <begin position="257"/>
        <end position="278"/>
    </location>
</feature>
<proteinExistence type="predicted"/>
<evidence type="ECO:0000313" key="8">
    <source>
        <dbReference type="EMBL" id="RXZ51586.1"/>
    </source>
</evidence>
<feature type="transmembrane region" description="Helical" evidence="7">
    <location>
        <begin position="189"/>
        <end position="215"/>
    </location>
</feature>
<reference evidence="8 9" key="1">
    <citation type="submission" date="2019-01" db="EMBL/GenBank/DDBJ databases">
        <authorList>
            <person name="Li J."/>
        </authorList>
    </citation>
    <scope>NUCLEOTIDE SEQUENCE [LARGE SCALE GENOMIC DNA]</scope>
    <source>
        <strain evidence="8 9">CGMCC 4.7180</strain>
    </source>
</reference>
<keyword evidence="4 7" id="KW-1133">Transmembrane helix</keyword>
<evidence type="ECO:0000256" key="4">
    <source>
        <dbReference type="ARBA" id="ARBA00022989"/>
    </source>
</evidence>
<evidence type="ECO:0000256" key="3">
    <source>
        <dbReference type="ARBA" id="ARBA00022692"/>
    </source>
</evidence>
<evidence type="ECO:0000256" key="5">
    <source>
        <dbReference type="ARBA" id="ARBA00023136"/>
    </source>
</evidence>
<keyword evidence="5 7" id="KW-0472">Membrane</keyword>
<protein>
    <submittedName>
        <fullName evidence="8">Flippase-like domain-containing protein</fullName>
    </submittedName>
</protein>
<dbReference type="Pfam" id="PF03706">
    <property type="entry name" value="LPG_synthase_TM"/>
    <property type="match status" value="1"/>
</dbReference>
<feature type="transmembrane region" description="Helical" evidence="7">
    <location>
        <begin position="118"/>
        <end position="142"/>
    </location>
</feature>
<dbReference type="RefSeq" id="WP_129233189.1">
    <property type="nucleotide sequence ID" value="NZ_SDPL01000013.1"/>
</dbReference>
<name>A0A4Q2JWH5_9MICO</name>
<dbReference type="Proteomes" id="UP000292881">
    <property type="component" value="Unassembled WGS sequence"/>
</dbReference>
<organism evidence="8 9">
    <name type="scientific">Agromyces binzhouensis</name>
    <dbReference type="NCBI Taxonomy" id="1817495"/>
    <lineage>
        <taxon>Bacteria</taxon>
        <taxon>Bacillati</taxon>
        <taxon>Actinomycetota</taxon>
        <taxon>Actinomycetes</taxon>
        <taxon>Micrococcales</taxon>
        <taxon>Microbacteriaceae</taxon>
        <taxon>Agromyces</taxon>
    </lineage>
</organism>
<keyword evidence="3 7" id="KW-0812">Transmembrane</keyword>